<keyword evidence="12" id="KW-1185">Reference proteome</keyword>
<evidence type="ECO:0000256" key="7">
    <source>
        <dbReference type="ARBA" id="ARBA00023136"/>
    </source>
</evidence>
<keyword evidence="3" id="KW-1003">Cell membrane</keyword>
<keyword evidence="5 9" id="KW-0812">Transmembrane</keyword>
<reference evidence="11 12" key="1">
    <citation type="journal article" date="2017" name="Int. J. Syst. Evol. Microbiol.">
        <title>Ramlibacter monticola sp. nov., isolated from forest soil.</title>
        <authorList>
            <person name="Chaudhary D.K."/>
            <person name="Kim J."/>
        </authorList>
    </citation>
    <scope>NUCLEOTIDE SEQUENCE [LARGE SCALE GENOMIC DNA]</scope>
    <source>
        <strain evidence="11 12">KACC 19175</strain>
    </source>
</reference>
<evidence type="ECO:0000256" key="4">
    <source>
        <dbReference type="ARBA" id="ARBA00022519"/>
    </source>
</evidence>
<evidence type="ECO:0000256" key="3">
    <source>
        <dbReference type="ARBA" id="ARBA00022475"/>
    </source>
</evidence>
<dbReference type="GO" id="GO:0005886">
    <property type="term" value="C:plasma membrane"/>
    <property type="evidence" value="ECO:0007669"/>
    <property type="project" value="UniProtKB-SubCell"/>
</dbReference>
<dbReference type="InterPro" id="IPR055348">
    <property type="entry name" value="DctQ"/>
</dbReference>
<comment type="similarity">
    <text evidence="8 9">Belongs to the TRAP transporter small permease family.</text>
</comment>
<accession>A0A936YVX9</accession>
<evidence type="ECO:0000259" key="10">
    <source>
        <dbReference type="Pfam" id="PF04290"/>
    </source>
</evidence>
<dbReference type="EMBL" id="JAEQNE010000001">
    <property type="protein sequence ID" value="MBL0390058.1"/>
    <property type="molecule type" value="Genomic_DNA"/>
</dbReference>
<gene>
    <name evidence="11" type="ORF">JJ685_02770</name>
</gene>
<evidence type="ECO:0000313" key="12">
    <source>
        <dbReference type="Proteomes" id="UP000599109"/>
    </source>
</evidence>
<evidence type="ECO:0000256" key="6">
    <source>
        <dbReference type="ARBA" id="ARBA00022989"/>
    </source>
</evidence>
<protein>
    <recommendedName>
        <fullName evidence="9">TRAP transporter small permease protein</fullName>
    </recommendedName>
</protein>
<feature type="transmembrane region" description="Helical" evidence="9">
    <location>
        <begin position="102"/>
        <end position="123"/>
    </location>
</feature>
<evidence type="ECO:0000256" key="8">
    <source>
        <dbReference type="ARBA" id="ARBA00038436"/>
    </source>
</evidence>
<organism evidence="11 12">
    <name type="scientific">Ramlibacter monticola</name>
    <dbReference type="NCBI Taxonomy" id="1926872"/>
    <lineage>
        <taxon>Bacteria</taxon>
        <taxon>Pseudomonadati</taxon>
        <taxon>Pseudomonadota</taxon>
        <taxon>Betaproteobacteria</taxon>
        <taxon>Burkholderiales</taxon>
        <taxon>Comamonadaceae</taxon>
        <taxon>Ramlibacter</taxon>
    </lineage>
</organism>
<name>A0A936YVX9_9BURK</name>
<dbReference type="GO" id="GO:0015740">
    <property type="term" value="P:C4-dicarboxylate transport"/>
    <property type="evidence" value="ECO:0007669"/>
    <property type="project" value="TreeGrafter"/>
</dbReference>
<dbReference type="AlphaFoldDB" id="A0A936YVX9"/>
<feature type="domain" description="Tripartite ATP-independent periplasmic transporters DctQ component" evidence="10">
    <location>
        <begin position="39"/>
        <end position="162"/>
    </location>
</feature>
<dbReference type="InterPro" id="IPR007387">
    <property type="entry name" value="TRAP_DctQ"/>
</dbReference>
<comment type="caution">
    <text evidence="11">The sequence shown here is derived from an EMBL/GenBank/DDBJ whole genome shotgun (WGS) entry which is preliminary data.</text>
</comment>
<dbReference type="PANTHER" id="PTHR35011">
    <property type="entry name" value="2,3-DIKETO-L-GULONATE TRAP TRANSPORTER SMALL PERMEASE PROTEIN YIAM"/>
    <property type="match status" value="1"/>
</dbReference>
<evidence type="ECO:0000256" key="2">
    <source>
        <dbReference type="ARBA" id="ARBA00022448"/>
    </source>
</evidence>
<comment type="subcellular location">
    <subcellularLocation>
        <location evidence="1 9">Cell inner membrane</location>
        <topology evidence="1 9">Multi-pass membrane protein</topology>
    </subcellularLocation>
</comment>
<keyword evidence="4 9" id="KW-0997">Cell inner membrane</keyword>
<keyword evidence="6 9" id="KW-1133">Transmembrane helix</keyword>
<proteinExistence type="inferred from homology"/>
<feature type="transmembrane region" description="Helical" evidence="9">
    <location>
        <begin position="143"/>
        <end position="162"/>
    </location>
</feature>
<dbReference type="Proteomes" id="UP000599109">
    <property type="component" value="Unassembled WGS sequence"/>
</dbReference>
<dbReference type="Pfam" id="PF04290">
    <property type="entry name" value="DctQ"/>
    <property type="match status" value="1"/>
</dbReference>
<feature type="transmembrane region" description="Helical" evidence="9">
    <location>
        <begin position="30"/>
        <end position="51"/>
    </location>
</feature>
<evidence type="ECO:0000256" key="1">
    <source>
        <dbReference type="ARBA" id="ARBA00004429"/>
    </source>
</evidence>
<keyword evidence="7 9" id="KW-0472">Membrane</keyword>
<dbReference type="RefSeq" id="WP_201672636.1">
    <property type="nucleotide sequence ID" value="NZ_JAEQNE010000001.1"/>
</dbReference>
<evidence type="ECO:0000256" key="9">
    <source>
        <dbReference type="RuleBase" id="RU369079"/>
    </source>
</evidence>
<comment type="subunit">
    <text evidence="9">The complex comprises the extracytoplasmic solute receptor protein and the two transmembrane proteins.</text>
</comment>
<feature type="transmembrane region" description="Helical" evidence="9">
    <location>
        <begin position="63"/>
        <end position="81"/>
    </location>
</feature>
<evidence type="ECO:0000313" key="11">
    <source>
        <dbReference type="EMBL" id="MBL0390058.1"/>
    </source>
</evidence>
<evidence type="ECO:0000256" key="5">
    <source>
        <dbReference type="ARBA" id="ARBA00022692"/>
    </source>
</evidence>
<keyword evidence="2 9" id="KW-0813">Transport</keyword>
<dbReference type="PANTHER" id="PTHR35011:SF2">
    <property type="entry name" value="2,3-DIKETO-L-GULONATE TRAP TRANSPORTER SMALL PERMEASE PROTEIN YIAM"/>
    <property type="match status" value="1"/>
</dbReference>
<comment type="function">
    <text evidence="9">Part of the tripartite ATP-independent periplasmic (TRAP) transport system.</text>
</comment>
<sequence length="172" mass="18766">MSGILPVDGSGIEQLSAEAGDQPCWHVEDVVATVCMALLMLITLANVVVRYFSEMSFAWTEEVSVIVMVLMVFAGAAGAAIRNQHIRIDLFSNRGSQARQRGMALVSLGATVVVFATLAVLLGRTAFDEIRYEELNTLNLPRWWVSVPEALLCALVAVRALGIRMRRAKESS</sequence>
<dbReference type="GO" id="GO:0022857">
    <property type="term" value="F:transmembrane transporter activity"/>
    <property type="evidence" value="ECO:0007669"/>
    <property type="project" value="UniProtKB-UniRule"/>
</dbReference>